<keyword evidence="2 7" id="KW-0699">rRNA-binding</keyword>
<evidence type="ECO:0000256" key="6">
    <source>
        <dbReference type="ARBA" id="ARBA00023274"/>
    </source>
</evidence>
<dbReference type="NCBIfam" id="NF004424">
    <property type="entry name" value="PRK05766.1"/>
    <property type="match status" value="1"/>
</dbReference>
<comment type="similarity">
    <text evidence="7">Belongs to the universal ribosomal protein uS14 family. Zinc-binding uS14 subfamily.</text>
</comment>
<evidence type="ECO:0000256" key="2">
    <source>
        <dbReference type="ARBA" id="ARBA00022730"/>
    </source>
</evidence>
<keyword evidence="5 7" id="KW-0689">Ribosomal protein</keyword>
<reference evidence="8 9" key="1">
    <citation type="journal article" date="2014" name="Genome Announc.">
        <title>Draft Genome Sequence of the Sulfolobales Archaeon AZ1, Obtained through Metagenomic Analysis of a Mexican Hot Spring.</title>
        <authorList>
            <person name="Servin-Garciduenas L.E."/>
            <person name="Martinez-Romero E."/>
        </authorList>
    </citation>
    <scope>NUCLEOTIDE SEQUENCE [LARGE SCALE GENOMIC DNA]</scope>
    <source>
        <strain evidence="8">AZ1-illumnia</strain>
    </source>
</reference>
<protein>
    <recommendedName>
        <fullName evidence="7">Small ribosomal subunit protein uS14</fullName>
    </recommendedName>
</protein>
<accession>W7KM74</accession>
<evidence type="ECO:0000256" key="4">
    <source>
        <dbReference type="ARBA" id="ARBA00022884"/>
    </source>
</evidence>
<evidence type="ECO:0000313" key="8">
    <source>
        <dbReference type="EMBL" id="EWG07323.1"/>
    </source>
</evidence>
<feature type="binding site" evidence="7">
    <location>
        <position position="41"/>
    </location>
    <ligand>
        <name>Zn(2+)</name>
        <dbReference type="ChEBI" id="CHEBI:29105"/>
    </ligand>
</feature>
<evidence type="ECO:0000256" key="1">
    <source>
        <dbReference type="ARBA" id="ARBA00022723"/>
    </source>
</evidence>
<dbReference type="HAMAP" id="MF_01364_A">
    <property type="entry name" value="Ribosomal_uS14_2_A"/>
    <property type="match status" value="1"/>
</dbReference>
<feature type="binding site" evidence="7">
    <location>
        <position position="26"/>
    </location>
    <ligand>
        <name>Zn(2+)</name>
        <dbReference type="ChEBI" id="CHEBI:29105"/>
    </ligand>
</feature>
<feature type="binding site" evidence="7">
    <location>
        <position position="23"/>
    </location>
    <ligand>
        <name>Zn(2+)</name>
        <dbReference type="ChEBI" id="CHEBI:29105"/>
    </ligand>
</feature>
<name>W7KM74_9CREN</name>
<evidence type="ECO:0000256" key="3">
    <source>
        <dbReference type="ARBA" id="ARBA00022833"/>
    </source>
</evidence>
<organism evidence="8 9">
    <name type="scientific">Candidatus Aramenus sulfurataquae</name>
    <dbReference type="NCBI Taxonomy" id="1326980"/>
    <lineage>
        <taxon>Archaea</taxon>
        <taxon>Thermoproteota</taxon>
        <taxon>Thermoprotei</taxon>
        <taxon>Sulfolobales</taxon>
        <taxon>Sulfolobaceae</taxon>
        <taxon>Candidatus Aramenus</taxon>
    </lineage>
</organism>
<dbReference type="FunFam" id="4.10.830.10:FF:000002">
    <property type="entry name" value="40S ribosomal protein S29"/>
    <property type="match status" value="1"/>
</dbReference>
<proteinExistence type="inferred from homology"/>
<comment type="subunit">
    <text evidence="7">Part of the 30S ribosomal subunit.</text>
</comment>
<dbReference type="InterPro" id="IPR001209">
    <property type="entry name" value="Ribosomal_uS14"/>
</dbReference>
<dbReference type="GO" id="GO:0022627">
    <property type="term" value="C:cytosolic small ribosomal subunit"/>
    <property type="evidence" value="ECO:0007669"/>
    <property type="project" value="TreeGrafter"/>
</dbReference>
<dbReference type="PATRIC" id="fig|1326980.6.peg.993"/>
<feature type="binding site" evidence="7">
    <location>
        <position position="44"/>
    </location>
    <ligand>
        <name>Zn(2+)</name>
        <dbReference type="ChEBI" id="CHEBI:29105"/>
    </ligand>
</feature>
<evidence type="ECO:0000313" key="9">
    <source>
        <dbReference type="Proteomes" id="UP000054284"/>
    </source>
</evidence>
<dbReference type="EMBL" id="ASRH01000004">
    <property type="protein sequence ID" value="EWG07323.1"/>
    <property type="molecule type" value="Genomic_DNA"/>
</dbReference>
<dbReference type="GO" id="GO:0002181">
    <property type="term" value="P:cytoplasmic translation"/>
    <property type="evidence" value="ECO:0007669"/>
    <property type="project" value="TreeGrafter"/>
</dbReference>
<sequence>MVRRMGKYKPPAERRHGKGVQECRRCGSRDSVIQKYGIYLCRQCFREVAYPMGFKRLR</sequence>
<dbReference type="InterPro" id="IPR043140">
    <property type="entry name" value="Ribosomal_uS14_sf"/>
</dbReference>
<dbReference type="InterPro" id="IPR018271">
    <property type="entry name" value="Ribosomal_uS14_CS"/>
</dbReference>
<comment type="caution">
    <text evidence="8">The sequence shown here is derived from an EMBL/GenBank/DDBJ whole genome shotgun (WGS) entry which is preliminary data.</text>
</comment>
<dbReference type="InterPro" id="IPR023676">
    <property type="entry name" value="Ribosomal_uS14_arc"/>
</dbReference>
<dbReference type="PROSITE" id="PS00527">
    <property type="entry name" value="RIBOSOMAL_S14"/>
    <property type="match status" value="1"/>
</dbReference>
<gene>
    <name evidence="8" type="primary">rps14P</name>
    <name evidence="7" type="synonym">rps14</name>
    <name evidence="8" type="ORF">ASUL_05001</name>
</gene>
<keyword evidence="6 7" id="KW-0687">Ribonucleoprotein</keyword>
<dbReference type="GO" id="GO:0019843">
    <property type="term" value="F:rRNA binding"/>
    <property type="evidence" value="ECO:0007669"/>
    <property type="project" value="UniProtKB-UniRule"/>
</dbReference>
<dbReference type="GO" id="GO:0008270">
    <property type="term" value="F:zinc ion binding"/>
    <property type="evidence" value="ECO:0007669"/>
    <property type="project" value="UniProtKB-UniRule"/>
</dbReference>
<keyword evidence="1 7" id="KW-0479">Metal-binding</keyword>
<keyword evidence="4 7" id="KW-0694">RNA-binding</keyword>
<dbReference type="InterPro" id="IPR039744">
    <property type="entry name" value="RIbosomal_uS14_euk_arc"/>
</dbReference>
<dbReference type="PANTHER" id="PTHR12010">
    <property type="entry name" value="40S RIBOSOMAL PROTEIN S29"/>
    <property type="match status" value="1"/>
</dbReference>
<dbReference type="Pfam" id="PF00253">
    <property type="entry name" value="Ribosomal_S14"/>
    <property type="match status" value="1"/>
</dbReference>
<dbReference type="PANTHER" id="PTHR12010:SF2">
    <property type="entry name" value="40S RIBOSOMAL PROTEIN S29"/>
    <property type="match status" value="1"/>
</dbReference>
<dbReference type="Gene3D" id="4.10.830.10">
    <property type="entry name" value="30s Ribosomal Protein S14, Chain N"/>
    <property type="match status" value="1"/>
</dbReference>
<dbReference type="GO" id="GO:0003735">
    <property type="term" value="F:structural constituent of ribosome"/>
    <property type="evidence" value="ECO:0007669"/>
    <property type="project" value="InterPro"/>
</dbReference>
<comment type="cofactor">
    <cofactor evidence="7">
        <name>Zn(2+)</name>
        <dbReference type="ChEBI" id="CHEBI:29105"/>
    </cofactor>
    <text evidence="7">Binds 1 zinc ion per subunit.</text>
</comment>
<keyword evidence="3 7" id="KW-0862">Zinc</keyword>
<dbReference type="Proteomes" id="UP000054284">
    <property type="component" value="Unassembled WGS sequence"/>
</dbReference>
<dbReference type="AlphaFoldDB" id="W7KM74"/>
<comment type="function">
    <text evidence="7">Binds 16S rRNA, required for the assembly of 30S particles.</text>
</comment>
<keyword evidence="9" id="KW-1185">Reference proteome</keyword>
<evidence type="ECO:0000256" key="7">
    <source>
        <dbReference type="HAMAP-Rule" id="MF_01364"/>
    </source>
</evidence>
<evidence type="ECO:0000256" key="5">
    <source>
        <dbReference type="ARBA" id="ARBA00022980"/>
    </source>
</evidence>